<evidence type="ECO:0000256" key="2">
    <source>
        <dbReference type="SAM" id="Phobius"/>
    </source>
</evidence>
<feature type="region of interest" description="Disordered" evidence="1">
    <location>
        <begin position="491"/>
        <end position="525"/>
    </location>
</feature>
<reference evidence="3" key="1">
    <citation type="submission" date="2020-11" db="EMBL/GenBank/DDBJ databases">
        <title>Isolation and identification of active actinomycetes.</title>
        <authorList>
            <person name="Sun X."/>
        </authorList>
    </citation>
    <scope>NUCLEOTIDE SEQUENCE</scope>
    <source>
        <strain evidence="3">NEAU-A11</strain>
    </source>
</reference>
<sequence length="639" mass="66641">MSIEVVAPPTGDAGRIVRSGQRFGVRLNQIIVTQAAVVAVLIGAIQGGSALVVAVISAVGLLALTWVRVRGRWAFGWLSTMLRFIARTRSARIDGPAAVLRFAAPRTLMTTADLAGTPAAVLADDFGLTLLLEIGDPSGEAPPLPSLATLLPATDQDQPPTQIQLVLTGVPAPPGRPGTGPAESSYRALCEGSSLGHHSAVLAVRVLRTGGWTEEELRRGLLGLGRRLTRRLASLPVRPLDHATAMRAIAELAHAGNPGDAREAWSGLRLGGLTQATFRCRPRPGEALPGHLVARLLHLPAAATTVAVTSELPSGRVTSLLVRLAATDATALSTTVQALHRLLAAEGFRMRRWDGAHLPGLTATLPLGGWAESGDSFDGSDLPAVPAGLMVGRNRQGRSVQARLFRPAPTLVLLVGGLPGAQLLAFRAIAAGARVLVRSTRPQAWEPFVRGAAAPGKSITVMPPNRLLDIPAGSPLRPTLTIVDTGRAETAHPVFDEPPSAGSSVSGEPPSDVSGDPLSAASGDPLFAASGDPLSAASGDPLSAADRWQTTLVVRDALGTGDLDLATRADLLVLQVLDPAEAALLGEALHLGATTTYLTRMRPDMIALVNRRTVRWATLAQTQIEAALVGEARRPLIRI</sequence>
<dbReference type="EMBL" id="JADQTO010000014">
    <property type="protein sequence ID" value="MBG0565260.1"/>
    <property type="molecule type" value="Genomic_DNA"/>
</dbReference>
<comment type="caution">
    <text evidence="3">The sequence shown here is derived from an EMBL/GenBank/DDBJ whole genome shotgun (WGS) entry which is preliminary data.</text>
</comment>
<dbReference type="Proteomes" id="UP000598146">
    <property type="component" value="Unassembled WGS sequence"/>
</dbReference>
<keyword evidence="2" id="KW-1133">Transmembrane helix</keyword>
<keyword evidence="2" id="KW-0812">Transmembrane</keyword>
<accession>A0A931FZY3</accession>
<proteinExistence type="predicted"/>
<keyword evidence="2" id="KW-0472">Membrane</keyword>
<name>A0A931FZY3_9ACTN</name>
<keyword evidence="4" id="KW-1185">Reference proteome</keyword>
<evidence type="ECO:0000313" key="4">
    <source>
        <dbReference type="Proteomes" id="UP000598146"/>
    </source>
</evidence>
<dbReference type="AlphaFoldDB" id="A0A931FZY3"/>
<feature type="transmembrane region" description="Helical" evidence="2">
    <location>
        <begin position="51"/>
        <end position="69"/>
    </location>
</feature>
<dbReference type="RefSeq" id="WP_196417029.1">
    <property type="nucleotide sequence ID" value="NZ_JADQTO010000014.1"/>
</dbReference>
<evidence type="ECO:0000313" key="3">
    <source>
        <dbReference type="EMBL" id="MBG0565260.1"/>
    </source>
</evidence>
<organism evidence="3 4">
    <name type="scientific">Actinoplanes aureus</name>
    <dbReference type="NCBI Taxonomy" id="2792083"/>
    <lineage>
        <taxon>Bacteria</taxon>
        <taxon>Bacillati</taxon>
        <taxon>Actinomycetota</taxon>
        <taxon>Actinomycetes</taxon>
        <taxon>Micromonosporales</taxon>
        <taxon>Micromonosporaceae</taxon>
        <taxon>Actinoplanes</taxon>
    </lineage>
</organism>
<evidence type="ECO:0000256" key="1">
    <source>
        <dbReference type="SAM" id="MobiDB-lite"/>
    </source>
</evidence>
<protein>
    <submittedName>
        <fullName evidence="3">Type VII secretion protein EccE</fullName>
    </submittedName>
</protein>
<gene>
    <name evidence="3" type="ORF">I4J89_27780</name>
</gene>